<evidence type="ECO:0000256" key="2">
    <source>
        <dbReference type="SAM" id="SignalP"/>
    </source>
</evidence>
<dbReference type="AlphaFoldDB" id="B4JYQ6"/>
<name>B4JYQ6_DROGR</name>
<feature type="transmembrane region" description="Helical" evidence="1">
    <location>
        <begin position="383"/>
        <end position="406"/>
    </location>
</feature>
<feature type="transmembrane region" description="Helical" evidence="1">
    <location>
        <begin position="352"/>
        <end position="371"/>
    </location>
</feature>
<dbReference type="EMBL" id="CH916377">
    <property type="protein sequence ID" value="EDV90818.1"/>
    <property type="molecule type" value="Genomic_DNA"/>
</dbReference>
<dbReference type="InParanoid" id="B4JYQ6"/>
<keyword evidence="2" id="KW-0732">Signal</keyword>
<keyword evidence="4" id="KW-1185">Reference proteome</keyword>
<sequence length="600" mass="69648">MKCVRVLLWCCCILAIVVGQLKPVVESEDDNEAILKIISRIDTVMPTQNIITYLVDQNSKVKGTSITTSLQQRLMETFNRPVIAAGIHTGSLRNIIHVNNMAVVFFTGMDDPNLNMFQQTVNNIQTVLSIFVYKSEDDSPFPSDELETFFMWCVNHQIFIAYLIFRNYSNYEVRTYRMKTTAIVYKFINTSMPELTDLRYRKLGNMYKLIYKVAVAHSLPETLVFNTSDGNITLGGLNGILLTECMHFFNGRMDIVHLSFDDYQKEIREGNRQIDVGVNTVANSSISRFSPHVESTRYCLILPFERSVGFHEYPKYFNRTRSLLIFMVFYYVIISVIRRISSPHTPLSDVLYRNFQLVIGQTLASSAFRRLRLSEKYIEILILNYNLVCGTLFGSFLTMALITGLYKPKIIDVDTFLTSEMRIMVYPQQMQYIFDHLPSVLGDRVLIVDEQTRDQHILSLNDSYAYFIATDKWVLFEYMQRRLRKPKLCLAPESLCGAYMNMRFYVKPGRILLYVLEYFVQQVREAGLAKKWTQLGLRQAQQANLMAQAPYDPPIQQPLPMDFYQYSFRLYVIGMSLSLVSFLLELAINRWNNRNNANII</sequence>
<protein>
    <submittedName>
        <fullName evidence="3">GH13972</fullName>
    </submittedName>
</protein>
<accession>B4JYQ6</accession>
<feature type="chain" id="PRO_5002810218" evidence="2">
    <location>
        <begin position="20"/>
        <end position="600"/>
    </location>
</feature>
<evidence type="ECO:0000313" key="4">
    <source>
        <dbReference type="Proteomes" id="UP000001070"/>
    </source>
</evidence>
<dbReference type="eggNOG" id="ENOG502T9CW">
    <property type="taxonomic scope" value="Eukaryota"/>
</dbReference>
<proteinExistence type="predicted"/>
<dbReference type="PhylomeDB" id="B4JYQ6"/>
<evidence type="ECO:0000256" key="1">
    <source>
        <dbReference type="SAM" id="Phobius"/>
    </source>
</evidence>
<dbReference type="OMA" id="FWYNSSE"/>
<dbReference type="FunCoup" id="B4JYQ6">
    <property type="interactions" value="28"/>
</dbReference>
<keyword evidence="1" id="KW-1133">Transmembrane helix</keyword>
<feature type="transmembrane region" description="Helical" evidence="1">
    <location>
        <begin position="568"/>
        <end position="588"/>
    </location>
</feature>
<organism evidence="4">
    <name type="scientific">Drosophila grimshawi</name>
    <name type="common">Hawaiian fruit fly</name>
    <name type="synonym">Idiomyia grimshawi</name>
    <dbReference type="NCBI Taxonomy" id="7222"/>
    <lineage>
        <taxon>Eukaryota</taxon>
        <taxon>Metazoa</taxon>
        <taxon>Ecdysozoa</taxon>
        <taxon>Arthropoda</taxon>
        <taxon>Hexapoda</taxon>
        <taxon>Insecta</taxon>
        <taxon>Pterygota</taxon>
        <taxon>Neoptera</taxon>
        <taxon>Endopterygota</taxon>
        <taxon>Diptera</taxon>
        <taxon>Brachycera</taxon>
        <taxon>Muscomorpha</taxon>
        <taxon>Ephydroidea</taxon>
        <taxon>Drosophilidae</taxon>
        <taxon>Drosophila</taxon>
        <taxon>Hawaiian Drosophila</taxon>
    </lineage>
</organism>
<feature type="transmembrane region" description="Helical" evidence="1">
    <location>
        <begin position="323"/>
        <end position="340"/>
    </location>
</feature>
<dbReference type="HOGENOM" id="CLU_452904_0_0_1"/>
<feature type="signal peptide" evidence="2">
    <location>
        <begin position="1"/>
        <end position="19"/>
    </location>
</feature>
<dbReference type="Proteomes" id="UP000001070">
    <property type="component" value="Unassembled WGS sequence"/>
</dbReference>
<reference evidence="3 4" key="1">
    <citation type="journal article" date="2007" name="Nature">
        <title>Evolution of genes and genomes on the Drosophila phylogeny.</title>
        <authorList>
            <consortium name="Drosophila 12 Genomes Consortium"/>
            <person name="Clark A.G."/>
            <person name="Eisen M.B."/>
            <person name="Smith D.R."/>
            <person name="Bergman C.M."/>
            <person name="Oliver B."/>
            <person name="Markow T.A."/>
            <person name="Kaufman T.C."/>
            <person name="Kellis M."/>
            <person name="Gelbart W."/>
            <person name="Iyer V.N."/>
            <person name="Pollard D.A."/>
            <person name="Sackton T.B."/>
            <person name="Larracuente A.M."/>
            <person name="Singh N.D."/>
            <person name="Abad J.P."/>
            <person name="Abt D.N."/>
            <person name="Adryan B."/>
            <person name="Aguade M."/>
            <person name="Akashi H."/>
            <person name="Anderson W.W."/>
            <person name="Aquadro C.F."/>
            <person name="Ardell D.H."/>
            <person name="Arguello R."/>
            <person name="Artieri C.G."/>
            <person name="Barbash D.A."/>
            <person name="Barker D."/>
            <person name="Barsanti P."/>
            <person name="Batterham P."/>
            <person name="Batzoglou S."/>
            <person name="Begun D."/>
            <person name="Bhutkar A."/>
            <person name="Blanco E."/>
            <person name="Bosak S.A."/>
            <person name="Bradley R.K."/>
            <person name="Brand A.D."/>
            <person name="Brent M.R."/>
            <person name="Brooks A.N."/>
            <person name="Brown R.H."/>
            <person name="Butlin R.K."/>
            <person name="Caggese C."/>
            <person name="Calvi B.R."/>
            <person name="Bernardo de Carvalho A."/>
            <person name="Caspi A."/>
            <person name="Castrezana S."/>
            <person name="Celniker S.E."/>
            <person name="Chang J.L."/>
            <person name="Chapple C."/>
            <person name="Chatterji S."/>
            <person name="Chinwalla A."/>
            <person name="Civetta A."/>
            <person name="Clifton S.W."/>
            <person name="Comeron J.M."/>
            <person name="Costello J.C."/>
            <person name="Coyne J.A."/>
            <person name="Daub J."/>
            <person name="David R.G."/>
            <person name="Delcher A.L."/>
            <person name="Delehaunty K."/>
            <person name="Do C.B."/>
            <person name="Ebling H."/>
            <person name="Edwards K."/>
            <person name="Eickbush T."/>
            <person name="Evans J.D."/>
            <person name="Filipski A."/>
            <person name="Findeiss S."/>
            <person name="Freyhult E."/>
            <person name="Fulton L."/>
            <person name="Fulton R."/>
            <person name="Garcia A.C."/>
            <person name="Gardiner A."/>
            <person name="Garfield D.A."/>
            <person name="Garvin B.E."/>
            <person name="Gibson G."/>
            <person name="Gilbert D."/>
            <person name="Gnerre S."/>
            <person name="Godfrey J."/>
            <person name="Good R."/>
            <person name="Gotea V."/>
            <person name="Gravely B."/>
            <person name="Greenberg A.J."/>
            <person name="Griffiths-Jones S."/>
            <person name="Gross S."/>
            <person name="Guigo R."/>
            <person name="Gustafson E.A."/>
            <person name="Haerty W."/>
            <person name="Hahn M.W."/>
            <person name="Halligan D.L."/>
            <person name="Halpern A.L."/>
            <person name="Halter G.M."/>
            <person name="Han M.V."/>
            <person name="Heger A."/>
            <person name="Hillier L."/>
            <person name="Hinrichs A.S."/>
            <person name="Holmes I."/>
            <person name="Hoskins R.A."/>
            <person name="Hubisz M.J."/>
            <person name="Hultmark D."/>
            <person name="Huntley M.A."/>
            <person name="Jaffe D.B."/>
            <person name="Jagadeeshan S."/>
            <person name="Jeck W.R."/>
            <person name="Johnson J."/>
            <person name="Jones C.D."/>
            <person name="Jordan W.C."/>
            <person name="Karpen G.H."/>
            <person name="Kataoka E."/>
            <person name="Keightley P.D."/>
            <person name="Kheradpour P."/>
            <person name="Kirkness E.F."/>
            <person name="Koerich L.B."/>
            <person name="Kristiansen K."/>
            <person name="Kudrna D."/>
            <person name="Kulathinal R.J."/>
            <person name="Kumar S."/>
            <person name="Kwok R."/>
            <person name="Lander E."/>
            <person name="Langley C.H."/>
            <person name="Lapoint R."/>
            <person name="Lazzaro B.P."/>
            <person name="Lee S.J."/>
            <person name="Levesque L."/>
            <person name="Li R."/>
            <person name="Lin C.F."/>
            <person name="Lin M.F."/>
            <person name="Lindblad-Toh K."/>
            <person name="Llopart A."/>
            <person name="Long M."/>
            <person name="Low L."/>
            <person name="Lozovsky E."/>
            <person name="Lu J."/>
            <person name="Luo M."/>
            <person name="Machado C.A."/>
            <person name="Makalowski W."/>
            <person name="Marzo M."/>
            <person name="Matsuda M."/>
            <person name="Matzkin L."/>
            <person name="McAllister B."/>
            <person name="McBride C.S."/>
            <person name="McKernan B."/>
            <person name="McKernan K."/>
            <person name="Mendez-Lago M."/>
            <person name="Minx P."/>
            <person name="Mollenhauer M.U."/>
            <person name="Montooth K."/>
            <person name="Mount S.M."/>
            <person name="Mu X."/>
            <person name="Myers E."/>
            <person name="Negre B."/>
            <person name="Newfeld S."/>
            <person name="Nielsen R."/>
            <person name="Noor M.A."/>
            <person name="O'Grady P."/>
            <person name="Pachter L."/>
            <person name="Papaceit M."/>
            <person name="Parisi M.J."/>
            <person name="Parisi M."/>
            <person name="Parts L."/>
            <person name="Pedersen J.S."/>
            <person name="Pesole G."/>
            <person name="Phillippy A.M."/>
            <person name="Ponting C.P."/>
            <person name="Pop M."/>
            <person name="Porcelli D."/>
            <person name="Powell J.R."/>
            <person name="Prohaska S."/>
            <person name="Pruitt K."/>
            <person name="Puig M."/>
            <person name="Quesneville H."/>
            <person name="Ram K.R."/>
            <person name="Rand D."/>
            <person name="Rasmussen M.D."/>
            <person name="Reed L.K."/>
            <person name="Reenan R."/>
            <person name="Reily A."/>
            <person name="Remington K.A."/>
            <person name="Rieger T.T."/>
            <person name="Ritchie M.G."/>
            <person name="Robin C."/>
            <person name="Rogers Y.H."/>
            <person name="Rohde C."/>
            <person name="Rozas J."/>
            <person name="Rubenfield M.J."/>
            <person name="Ruiz A."/>
            <person name="Russo S."/>
            <person name="Salzberg S.L."/>
            <person name="Sanchez-Gracia A."/>
            <person name="Saranga D.J."/>
            <person name="Sato H."/>
            <person name="Schaeffer S.W."/>
            <person name="Schatz M.C."/>
            <person name="Schlenke T."/>
            <person name="Schwartz R."/>
            <person name="Segarra C."/>
            <person name="Singh R.S."/>
            <person name="Sirot L."/>
            <person name="Sirota M."/>
            <person name="Sisneros N.B."/>
            <person name="Smith C.D."/>
            <person name="Smith T.F."/>
            <person name="Spieth J."/>
            <person name="Stage D.E."/>
            <person name="Stark A."/>
            <person name="Stephan W."/>
            <person name="Strausberg R.L."/>
            <person name="Strempel S."/>
            <person name="Sturgill D."/>
            <person name="Sutton G."/>
            <person name="Sutton G.G."/>
            <person name="Tao W."/>
            <person name="Teichmann S."/>
            <person name="Tobari Y.N."/>
            <person name="Tomimura Y."/>
            <person name="Tsolas J.M."/>
            <person name="Valente V.L."/>
            <person name="Venter E."/>
            <person name="Venter J.C."/>
            <person name="Vicario S."/>
            <person name="Vieira F.G."/>
            <person name="Vilella A.J."/>
            <person name="Villasante A."/>
            <person name="Walenz B."/>
            <person name="Wang J."/>
            <person name="Wasserman M."/>
            <person name="Watts T."/>
            <person name="Wilson D."/>
            <person name="Wilson R.K."/>
            <person name="Wing R.A."/>
            <person name="Wolfner M.F."/>
            <person name="Wong A."/>
            <person name="Wong G.K."/>
            <person name="Wu C.I."/>
            <person name="Wu G."/>
            <person name="Yamamoto D."/>
            <person name="Yang H.P."/>
            <person name="Yang S.P."/>
            <person name="Yorke J.A."/>
            <person name="Yoshida K."/>
            <person name="Zdobnov E."/>
            <person name="Zhang P."/>
            <person name="Zhang Y."/>
            <person name="Zimin A.V."/>
            <person name="Baldwin J."/>
            <person name="Abdouelleil A."/>
            <person name="Abdulkadir J."/>
            <person name="Abebe A."/>
            <person name="Abera B."/>
            <person name="Abreu J."/>
            <person name="Acer S.C."/>
            <person name="Aftuck L."/>
            <person name="Alexander A."/>
            <person name="An P."/>
            <person name="Anderson E."/>
            <person name="Anderson S."/>
            <person name="Arachi H."/>
            <person name="Azer M."/>
            <person name="Bachantsang P."/>
            <person name="Barry A."/>
            <person name="Bayul T."/>
            <person name="Berlin A."/>
            <person name="Bessette D."/>
            <person name="Bloom T."/>
            <person name="Blye J."/>
            <person name="Boguslavskiy L."/>
            <person name="Bonnet C."/>
            <person name="Boukhgalter B."/>
            <person name="Bourzgui I."/>
            <person name="Brown A."/>
            <person name="Cahill P."/>
            <person name="Channer S."/>
            <person name="Cheshatsang Y."/>
            <person name="Chuda L."/>
            <person name="Citroen M."/>
            <person name="Collymore A."/>
            <person name="Cooke P."/>
            <person name="Costello M."/>
            <person name="D'Aco K."/>
            <person name="Daza R."/>
            <person name="De Haan G."/>
            <person name="DeGray S."/>
            <person name="DeMaso C."/>
            <person name="Dhargay N."/>
            <person name="Dooley K."/>
            <person name="Dooley E."/>
            <person name="Doricent M."/>
            <person name="Dorje P."/>
            <person name="Dorjee K."/>
            <person name="Dupes A."/>
            <person name="Elong R."/>
            <person name="Falk J."/>
            <person name="Farina A."/>
            <person name="Faro S."/>
            <person name="Ferguson D."/>
            <person name="Fisher S."/>
            <person name="Foley C.D."/>
            <person name="Franke A."/>
            <person name="Friedrich D."/>
            <person name="Gadbois L."/>
            <person name="Gearin G."/>
            <person name="Gearin C.R."/>
            <person name="Giannoukos G."/>
            <person name="Goode T."/>
            <person name="Graham J."/>
            <person name="Grandbois E."/>
            <person name="Grewal S."/>
            <person name="Gyaltsen K."/>
            <person name="Hafez N."/>
            <person name="Hagos B."/>
            <person name="Hall J."/>
            <person name="Henson C."/>
            <person name="Hollinger A."/>
            <person name="Honan T."/>
            <person name="Huard M.D."/>
            <person name="Hughes L."/>
            <person name="Hurhula B."/>
            <person name="Husby M.E."/>
            <person name="Kamat A."/>
            <person name="Kanga B."/>
            <person name="Kashin S."/>
            <person name="Khazanovich D."/>
            <person name="Kisner P."/>
            <person name="Lance K."/>
            <person name="Lara M."/>
            <person name="Lee W."/>
            <person name="Lennon N."/>
            <person name="Letendre F."/>
            <person name="LeVine R."/>
            <person name="Lipovsky A."/>
            <person name="Liu X."/>
            <person name="Liu J."/>
            <person name="Liu S."/>
            <person name="Lokyitsang T."/>
            <person name="Lokyitsang Y."/>
            <person name="Lubonja R."/>
            <person name="Lui A."/>
            <person name="MacDonald P."/>
            <person name="Magnisalis V."/>
            <person name="Maru K."/>
            <person name="Matthews C."/>
            <person name="McCusker W."/>
            <person name="McDonough S."/>
            <person name="Mehta T."/>
            <person name="Meldrim J."/>
            <person name="Meneus L."/>
            <person name="Mihai O."/>
            <person name="Mihalev A."/>
            <person name="Mihova T."/>
            <person name="Mittelman R."/>
            <person name="Mlenga V."/>
            <person name="Montmayeur A."/>
            <person name="Mulrain L."/>
            <person name="Navidi A."/>
            <person name="Naylor J."/>
            <person name="Negash T."/>
            <person name="Nguyen T."/>
            <person name="Nguyen N."/>
            <person name="Nicol R."/>
            <person name="Norbu C."/>
            <person name="Norbu N."/>
            <person name="Novod N."/>
            <person name="O'Neill B."/>
            <person name="Osman S."/>
            <person name="Markiewicz E."/>
            <person name="Oyono O.L."/>
            <person name="Patti C."/>
            <person name="Phunkhang P."/>
            <person name="Pierre F."/>
            <person name="Priest M."/>
            <person name="Raghuraman S."/>
            <person name="Rege F."/>
            <person name="Reyes R."/>
            <person name="Rise C."/>
            <person name="Rogov P."/>
            <person name="Ross K."/>
            <person name="Ryan E."/>
            <person name="Settipalli S."/>
            <person name="Shea T."/>
            <person name="Sherpa N."/>
            <person name="Shi L."/>
            <person name="Shih D."/>
            <person name="Sparrow T."/>
            <person name="Spaulding J."/>
            <person name="Stalker J."/>
            <person name="Stange-Thomann N."/>
            <person name="Stavropoulos S."/>
            <person name="Stone C."/>
            <person name="Strader C."/>
            <person name="Tesfaye S."/>
            <person name="Thomson T."/>
            <person name="Thoulutsang Y."/>
            <person name="Thoulutsang D."/>
            <person name="Topham K."/>
            <person name="Topping I."/>
            <person name="Tsamla T."/>
            <person name="Vassiliev H."/>
            <person name="Vo A."/>
            <person name="Wangchuk T."/>
            <person name="Wangdi T."/>
            <person name="Weiand M."/>
            <person name="Wilkinson J."/>
            <person name="Wilson A."/>
            <person name="Yadav S."/>
            <person name="Young G."/>
            <person name="Yu Q."/>
            <person name="Zembek L."/>
            <person name="Zhong D."/>
            <person name="Zimmer A."/>
            <person name="Zwirko Z."/>
            <person name="Jaffe D.B."/>
            <person name="Alvarez P."/>
            <person name="Brockman W."/>
            <person name="Butler J."/>
            <person name="Chin C."/>
            <person name="Gnerre S."/>
            <person name="Grabherr M."/>
            <person name="Kleber M."/>
            <person name="Mauceli E."/>
            <person name="MacCallum I."/>
        </authorList>
    </citation>
    <scope>NUCLEOTIDE SEQUENCE [LARGE SCALE GENOMIC DNA]</scope>
    <source>
        <strain evidence="4">Tucson 15287-2541.00</strain>
    </source>
</reference>
<gene>
    <name evidence="3" type="primary">Dgri\GH13972</name>
    <name evidence="3" type="ORF">Dgri_GH13972</name>
</gene>
<keyword evidence="1" id="KW-0472">Membrane</keyword>
<feature type="transmembrane region" description="Helical" evidence="1">
    <location>
        <begin position="149"/>
        <end position="169"/>
    </location>
</feature>
<keyword evidence="1" id="KW-0812">Transmembrane</keyword>
<evidence type="ECO:0000313" key="3">
    <source>
        <dbReference type="EMBL" id="EDV90818.1"/>
    </source>
</evidence>